<sequence>MQGIQHHRAVCAVAECLGQFDKVLVWSYFTLSNIVNFHCNQGYLVRLPNKKDNFRITSLPVILNSFSSFPTFAKIYPQNSIATLYRKRPMSDNGTPLDIGPLSVTDTEFHFNKGSLKEKTYRLWTLGTNSPHP</sequence>
<name>A0AAV6VY71_9ARAC</name>
<accession>A0AAV6VY71</accession>
<evidence type="ECO:0000313" key="1">
    <source>
        <dbReference type="EMBL" id="KAG8200671.1"/>
    </source>
</evidence>
<dbReference type="AlphaFoldDB" id="A0AAV6VY71"/>
<organism evidence="1 2">
    <name type="scientific">Oedothorax gibbosus</name>
    <dbReference type="NCBI Taxonomy" id="931172"/>
    <lineage>
        <taxon>Eukaryota</taxon>
        <taxon>Metazoa</taxon>
        <taxon>Ecdysozoa</taxon>
        <taxon>Arthropoda</taxon>
        <taxon>Chelicerata</taxon>
        <taxon>Arachnida</taxon>
        <taxon>Araneae</taxon>
        <taxon>Araneomorphae</taxon>
        <taxon>Entelegynae</taxon>
        <taxon>Araneoidea</taxon>
        <taxon>Linyphiidae</taxon>
        <taxon>Erigoninae</taxon>
        <taxon>Oedothorax</taxon>
    </lineage>
</organism>
<evidence type="ECO:0000313" key="2">
    <source>
        <dbReference type="Proteomes" id="UP000827092"/>
    </source>
</evidence>
<dbReference type="Proteomes" id="UP000827092">
    <property type="component" value="Unassembled WGS sequence"/>
</dbReference>
<keyword evidence="2" id="KW-1185">Reference proteome</keyword>
<reference evidence="1 2" key="1">
    <citation type="journal article" date="2022" name="Nat. Ecol. Evol.">
        <title>A masculinizing supergene underlies an exaggerated male reproductive morph in a spider.</title>
        <authorList>
            <person name="Hendrickx F."/>
            <person name="De Corte Z."/>
            <person name="Sonet G."/>
            <person name="Van Belleghem S.M."/>
            <person name="Kostlbacher S."/>
            <person name="Vangestel C."/>
        </authorList>
    </citation>
    <scope>NUCLEOTIDE SEQUENCE [LARGE SCALE GENOMIC DNA]</scope>
    <source>
        <strain evidence="1">W744_W776</strain>
    </source>
</reference>
<dbReference type="EMBL" id="JAFNEN010000014">
    <property type="protein sequence ID" value="KAG8200671.1"/>
    <property type="molecule type" value="Genomic_DNA"/>
</dbReference>
<protein>
    <submittedName>
        <fullName evidence="1">Uncharacterized protein</fullName>
    </submittedName>
</protein>
<gene>
    <name evidence="1" type="ORF">JTE90_022289</name>
</gene>
<proteinExistence type="predicted"/>
<comment type="caution">
    <text evidence="1">The sequence shown here is derived from an EMBL/GenBank/DDBJ whole genome shotgun (WGS) entry which is preliminary data.</text>
</comment>